<gene>
    <name evidence="1" type="ORF">CLUMA_CG010678</name>
</gene>
<dbReference type="EMBL" id="CVRI01000047">
    <property type="protein sequence ID" value="CRK97283.1"/>
    <property type="molecule type" value="Genomic_DNA"/>
</dbReference>
<name>A0A1J1IAQ0_9DIPT</name>
<evidence type="ECO:0000313" key="2">
    <source>
        <dbReference type="Proteomes" id="UP000183832"/>
    </source>
</evidence>
<accession>A0A1J1IAQ0</accession>
<proteinExistence type="predicted"/>
<protein>
    <submittedName>
        <fullName evidence="1">CLUMA_CG010678, isoform A</fullName>
    </submittedName>
</protein>
<evidence type="ECO:0000313" key="1">
    <source>
        <dbReference type="EMBL" id="CRK97283.1"/>
    </source>
</evidence>
<organism evidence="1 2">
    <name type="scientific">Clunio marinus</name>
    <dbReference type="NCBI Taxonomy" id="568069"/>
    <lineage>
        <taxon>Eukaryota</taxon>
        <taxon>Metazoa</taxon>
        <taxon>Ecdysozoa</taxon>
        <taxon>Arthropoda</taxon>
        <taxon>Hexapoda</taxon>
        <taxon>Insecta</taxon>
        <taxon>Pterygota</taxon>
        <taxon>Neoptera</taxon>
        <taxon>Endopterygota</taxon>
        <taxon>Diptera</taxon>
        <taxon>Nematocera</taxon>
        <taxon>Chironomoidea</taxon>
        <taxon>Chironomidae</taxon>
        <taxon>Clunio</taxon>
    </lineage>
</organism>
<keyword evidence="2" id="KW-1185">Reference proteome</keyword>
<reference evidence="1 2" key="1">
    <citation type="submission" date="2015-04" db="EMBL/GenBank/DDBJ databases">
        <authorList>
            <person name="Syromyatnikov M.Y."/>
            <person name="Popov V.N."/>
        </authorList>
    </citation>
    <scope>NUCLEOTIDE SEQUENCE [LARGE SCALE GENOMIC DNA]</scope>
</reference>
<dbReference type="AlphaFoldDB" id="A0A1J1IAQ0"/>
<dbReference type="Proteomes" id="UP000183832">
    <property type="component" value="Unassembled WGS sequence"/>
</dbReference>
<sequence length="62" mass="7233">MKKSKKAFTEINIRSKNESENFLSLLGDNETSSLVAITMPFILNVRDVFRFCECFDNNIRTR</sequence>